<sequence>MSYTKTQNDNIITYTCNLSASYIKYYISENNAHMYENYLDEDEIKMFIALLKMTIYDLRDNHDCKTVTQEILKIEWDDSLSDWTVLDDDDDRIMLISCHIDSAVEYILKGLGFGNLK</sequence>
<name>A0A6C0EBW6_9ZZZZ</name>
<proteinExistence type="predicted"/>
<organism evidence="1">
    <name type="scientific">viral metagenome</name>
    <dbReference type="NCBI Taxonomy" id="1070528"/>
    <lineage>
        <taxon>unclassified sequences</taxon>
        <taxon>metagenomes</taxon>
        <taxon>organismal metagenomes</taxon>
    </lineage>
</organism>
<reference evidence="1" key="1">
    <citation type="journal article" date="2020" name="Nature">
        <title>Giant virus diversity and host interactions through global metagenomics.</title>
        <authorList>
            <person name="Schulz F."/>
            <person name="Roux S."/>
            <person name="Paez-Espino D."/>
            <person name="Jungbluth S."/>
            <person name="Walsh D.A."/>
            <person name="Denef V.J."/>
            <person name="McMahon K.D."/>
            <person name="Konstantinidis K.T."/>
            <person name="Eloe-Fadrosh E.A."/>
            <person name="Kyrpides N.C."/>
            <person name="Woyke T."/>
        </authorList>
    </citation>
    <scope>NUCLEOTIDE SEQUENCE</scope>
    <source>
        <strain evidence="1">GVMAG-M-3300023179-27</strain>
    </source>
</reference>
<accession>A0A6C0EBW6</accession>
<dbReference type="EMBL" id="MN739774">
    <property type="protein sequence ID" value="QHT25759.1"/>
    <property type="molecule type" value="Genomic_DNA"/>
</dbReference>
<protein>
    <submittedName>
        <fullName evidence="1">Uncharacterized protein</fullName>
    </submittedName>
</protein>
<evidence type="ECO:0000313" key="1">
    <source>
        <dbReference type="EMBL" id="QHT25759.1"/>
    </source>
</evidence>
<dbReference type="AlphaFoldDB" id="A0A6C0EBW6"/>